<feature type="region of interest" description="Disordered" evidence="1">
    <location>
        <begin position="125"/>
        <end position="161"/>
    </location>
</feature>
<keyword evidence="2" id="KW-1133">Transmembrane helix</keyword>
<evidence type="ECO:0000313" key="3">
    <source>
        <dbReference type="EMBL" id="NWN46044.1"/>
    </source>
</evidence>
<feature type="compositionally biased region" description="Acidic residues" evidence="1">
    <location>
        <begin position="40"/>
        <end position="49"/>
    </location>
</feature>
<name>A0A851HIB5_9MOLU</name>
<feature type="transmembrane region" description="Helical" evidence="2">
    <location>
        <begin position="12"/>
        <end position="34"/>
    </location>
</feature>
<keyword evidence="2" id="KW-0472">Membrane</keyword>
<dbReference type="EMBL" id="JABUOH010000064">
    <property type="protein sequence ID" value="NWN46044.1"/>
    <property type="molecule type" value="Genomic_DNA"/>
</dbReference>
<evidence type="ECO:0000313" key="4">
    <source>
        <dbReference type="Proteomes" id="UP000568109"/>
    </source>
</evidence>
<organism evidence="3 4">
    <name type="scientific">Candidatus Phytoplasma pruni</name>
    <dbReference type="NCBI Taxonomy" id="479893"/>
    <lineage>
        <taxon>Bacteria</taxon>
        <taxon>Bacillati</taxon>
        <taxon>Mycoplasmatota</taxon>
        <taxon>Mollicutes</taxon>
        <taxon>Acholeplasmatales</taxon>
        <taxon>Acholeplasmataceae</taxon>
        <taxon>Candidatus Phytoplasma</taxon>
        <taxon>16SrIII (X-disease group)</taxon>
    </lineage>
</organism>
<evidence type="ECO:0000256" key="1">
    <source>
        <dbReference type="SAM" id="MobiDB-lite"/>
    </source>
</evidence>
<dbReference type="Proteomes" id="UP000568109">
    <property type="component" value="Unassembled WGS sequence"/>
</dbReference>
<protein>
    <submittedName>
        <fullName evidence="3">Uncharacterized protein</fullName>
    </submittedName>
</protein>
<comment type="caution">
    <text evidence="3">The sequence shown here is derived from an EMBL/GenBank/DDBJ whole genome shotgun (WGS) entry which is preliminary data.</text>
</comment>
<sequence length="170" mass="18923">MTNKFNSKKLIIGSLSIIAILMVVFSVLYINAFAAEETTTEEANTEEIVSENTPLSIETEEQMTESSDLTPPKYSPTTPEGKIKTDSSADLLDKFQNSPLFHKIQDKTIALGQNVLDQMKQKILNPSKPSKTNIVEAKKEPLHKTSLAHKSNKLSQSMDKNKNLFLKIGQ</sequence>
<accession>A0A851HIB5</accession>
<proteinExistence type="predicted"/>
<keyword evidence="2" id="KW-0812">Transmembrane</keyword>
<dbReference type="RefSeq" id="WP_178734426.1">
    <property type="nucleotide sequence ID" value="NZ_JABUOH010000064.1"/>
</dbReference>
<feature type="region of interest" description="Disordered" evidence="1">
    <location>
        <begin position="40"/>
        <end position="89"/>
    </location>
</feature>
<evidence type="ECO:0000256" key="2">
    <source>
        <dbReference type="SAM" id="Phobius"/>
    </source>
</evidence>
<reference evidence="3 4" key="1">
    <citation type="submission" date="2020-06" db="EMBL/GenBank/DDBJ databases">
        <title>Draft genome sequence of Candidatus Phytoplasma pruni (X-disease group, subgroup 16SrIII-B) strain ChTDIII from Argentina.</title>
        <authorList>
            <person name="Fernandez F.D."/>
            <person name="Zuebert C."/>
            <person name="Huettel B."/>
            <person name="Kube M."/>
            <person name="Conci L.R."/>
        </authorList>
    </citation>
    <scope>NUCLEOTIDE SEQUENCE [LARGE SCALE GENOMIC DNA]</scope>
    <source>
        <strain evidence="3 4">ChTDIII</strain>
    </source>
</reference>
<dbReference type="AlphaFoldDB" id="A0A851HIB5"/>
<keyword evidence="4" id="KW-1185">Reference proteome</keyword>
<gene>
    <name evidence="3" type="ORF">HR065_03080</name>
</gene>